<feature type="domain" description="Helix-hairpin-helix DNA-binding motif class 1" evidence="1">
    <location>
        <begin position="160"/>
        <end position="179"/>
    </location>
</feature>
<dbReference type="GO" id="GO:0006281">
    <property type="term" value="P:DNA repair"/>
    <property type="evidence" value="ECO:0007669"/>
    <property type="project" value="InterPro"/>
</dbReference>
<dbReference type="InterPro" id="IPR004509">
    <property type="entry name" value="Competence_ComEA_HhH"/>
</dbReference>
<comment type="caution">
    <text evidence="2">The sequence shown here is derived from an EMBL/GenBank/DDBJ whole genome shotgun (WGS) entry which is preliminary data.</text>
</comment>
<dbReference type="SUPFAM" id="SSF47781">
    <property type="entry name" value="RuvA domain 2-like"/>
    <property type="match status" value="1"/>
</dbReference>
<dbReference type="GO" id="GO:0015627">
    <property type="term" value="C:type II protein secretion system complex"/>
    <property type="evidence" value="ECO:0007669"/>
    <property type="project" value="TreeGrafter"/>
</dbReference>
<name>A0A926NQA3_9BACI</name>
<organism evidence="2 3">
    <name type="scientific">Metabacillus arenae</name>
    <dbReference type="NCBI Taxonomy" id="2771434"/>
    <lineage>
        <taxon>Bacteria</taxon>
        <taxon>Bacillati</taxon>
        <taxon>Bacillota</taxon>
        <taxon>Bacilli</taxon>
        <taxon>Bacillales</taxon>
        <taxon>Bacillaceae</taxon>
        <taxon>Metabacillus</taxon>
    </lineage>
</organism>
<dbReference type="InterPro" id="IPR051675">
    <property type="entry name" value="Endo/Exo/Phosphatase_dom_1"/>
</dbReference>
<protein>
    <submittedName>
        <fullName evidence="2">Helix-hairpin-helix domain-containing protein</fullName>
    </submittedName>
</protein>
<dbReference type="Pfam" id="PF10531">
    <property type="entry name" value="SLBB"/>
    <property type="match status" value="1"/>
</dbReference>
<dbReference type="InterPro" id="IPR003583">
    <property type="entry name" value="Hlx-hairpin-Hlx_DNA-bd_motif"/>
</dbReference>
<dbReference type="GO" id="GO:0003677">
    <property type="term" value="F:DNA binding"/>
    <property type="evidence" value="ECO:0007669"/>
    <property type="project" value="InterPro"/>
</dbReference>
<dbReference type="GO" id="GO:0015628">
    <property type="term" value="P:protein secretion by the type II secretion system"/>
    <property type="evidence" value="ECO:0007669"/>
    <property type="project" value="TreeGrafter"/>
</dbReference>
<feature type="domain" description="Helix-hairpin-helix DNA-binding motif class 1" evidence="1">
    <location>
        <begin position="190"/>
        <end position="209"/>
    </location>
</feature>
<dbReference type="PANTHER" id="PTHR21180">
    <property type="entry name" value="ENDONUCLEASE/EXONUCLEASE/PHOSPHATASE FAMILY DOMAIN-CONTAINING PROTEIN 1"/>
    <property type="match status" value="1"/>
</dbReference>
<dbReference type="Gene3D" id="1.10.150.280">
    <property type="entry name" value="AF1531-like domain"/>
    <property type="match status" value="1"/>
</dbReference>
<dbReference type="AlphaFoldDB" id="A0A926NQA3"/>
<dbReference type="PANTHER" id="PTHR21180:SF32">
    <property type="entry name" value="ENDONUCLEASE_EXONUCLEASE_PHOSPHATASE FAMILY DOMAIN-CONTAINING PROTEIN 1"/>
    <property type="match status" value="1"/>
</dbReference>
<proteinExistence type="predicted"/>
<dbReference type="SMART" id="SM00278">
    <property type="entry name" value="HhH1"/>
    <property type="match status" value="2"/>
</dbReference>
<sequence length="213" mass="23094">MTFLKKYKTGLIILLVCLAALFFYLRASESTTESATASLENEFEFAEKESEDHKQPEENISTTIVVDLKGAVSKPGVYEMETGERIYQVIDKAGGLLKEADEKKINLATQLVDGMVVYVPLKGEEGELAGGNLMGNGAGENTVSSSNGEAKVNINQADLNELQTITGIGPAKAEAILTYREENGNFKKVEDLLNVTGIGEKSLERIKDSIVVQ</sequence>
<gene>
    <name evidence="2" type="ORF">IC621_17750</name>
</gene>
<reference evidence="2" key="1">
    <citation type="submission" date="2020-09" db="EMBL/GenBank/DDBJ databases">
        <title>A novel bacterium of genus Bacillus, isolated from South China Sea.</title>
        <authorList>
            <person name="Huang H."/>
            <person name="Mo K."/>
            <person name="Hu Y."/>
        </authorList>
    </citation>
    <scope>NUCLEOTIDE SEQUENCE</scope>
    <source>
        <strain evidence="2">IB182487</strain>
    </source>
</reference>
<evidence type="ECO:0000259" key="1">
    <source>
        <dbReference type="SMART" id="SM00278"/>
    </source>
</evidence>
<dbReference type="EMBL" id="JACXAI010000025">
    <property type="protein sequence ID" value="MBD1382077.1"/>
    <property type="molecule type" value="Genomic_DNA"/>
</dbReference>
<accession>A0A926NQA3</accession>
<evidence type="ECO:0000313" key="3">
    <source>
        <dbReference type="Proteomes" id="UP000626844"/>
    </source>
</evidence>
<keyword evidence="3" id="KW-1185">Reference proteome</keyword>
<dbReference type="Pfam" id="PF12836">
    <property type="entry name" value="HHH_3"/>
    <property type="match status" value="1"/>
</dbReference>
<dbReference type="InterPro" id="IPR010994">
    <property type="entry name" value="RuvA_2-like"/>
</dbReference>
<dbReference type="InterPro" id="IPR019554">
    <property type="entry name" value="Soluble_ligand-bd"/>
</dbReference>
<dbReference type="NCBIfam" id="TIGR00426">
    <property type="entry name" value="competence protein ComEA helix-hairpin-helix repeat region"/>
    <property type="match status" value="1"/>
</dbReference>
<dbReference type="Proteomes" id="UP000626844">
    <property type="component" value="Unassembled WGS sequence"/>
</dbReference>
<evidence type="ECO:0000313" key="2">
    <source>
        <dbReference type="EMBL" id="MBD1382077.1"/>
    </source>
</evidence>
<dbReference type="RefSeq" id="WP_191159916.1">
    <property type="nucleotide sequence ID" value="NZ_JACXAI010000025.1"/>
</dbReference>